<comment type="caution">
    <text evidence="2">The sequence shown here is derived from an EMBL/GenBank/DDBJ whole genome shotgun (WGS) entry which is preliminary data.</text>
</comment>
<keyword evidence="1" id="KW-1277">Toxin-antitoxin system</keyword>
<evidence type="ECO:0000313" key="2">
    <source>
        <dbReference type="EMBL" id="RAU16420.1"/>
    </source>
</evidence>
<dbReference type="Pfam" id="PF05016">
    <property type="entry name" value="ParE_toxin"/>
    <property type="match status" value="1"/>
</dbReference>
<name>A0A364NHB3_9GAMM</name>
<dbReference type="Proteomes" id="UP000250744">
    <property type="component" value="Unassembled WGS sequence"/>
</dbReference>
<dbReference type="InterPro" id="IPR007712">
    <property type="entry name" value="RelE/ParE_toxin"/>
</dbReference>
<gene>
    <name evidence="2" type="ORF">DN062_18245</name>
</gene>
<protein>
    <submittedName>
        <fullName evidence="2">Type II toxin-antitoxin system RelE/ParE family toxin</fullName>
    </submittedName>
</protein>
<dbReference type="AlphaFoldDB" id="A0A364NHB3"/>
<dbReference type="EMBL" id="QKRX01000029">
    <property type="protein sequence ID" value="RAU16420.1"/>
    <property type="molecule type" value="Genomic_DNA"/>
</dbReference>
<accession>A0A364NHB3</accession>
<keyword evidence="3" id="KW-1185">Reference proteome</keyword>
<dbReference type="RefSeq" id="WP_133256783.1">
    <property type="nucleotide sequence ID" value="NZ_QKRX01000029.1"/>
</dbReference>
<evidence type="ECO:0000256" key="1">
    <source>
        <dbReference type="ARBA" id="ARBA00022649"/>
    </source>
</evidence>
<proteinExistence type="predicted"/>
<organism evidence="2 3">
    <name type="scientific">Nitrincola tibetensis</name>
    <dbReference type="NCBI Taxonomy" id="2219697"/>
    <lineage>
        <taxon>Bacteria</taxon>
        <taxon>Pseudomonadati</taxon>
        <taxon>Pseudomonadota</taxon>
        <taxon>Gammaproteobacteria</taxon>
        <taxon>Oceanospirillales</taxon>
        <taxon>Oceanospirillaceae</taxon>
        <taxon>Nitrincola</taxon>
    </lineage>
</organism>
<reference evidence="2 3" key="1">
    <citation type="submission" date="2018-06" db="EMBL/GenBank/DDBJ databases">
        <title>Nitrincola tibetense sp. nov., isolated from Lake XuguoCo on Tibetan Plateau.</title>
        <authorList>
            <person name="Xing P."/>
        </authorList>
    </citation>
    <scope>NUCLEOTIDE SEQUENCE [LARGE SCALE GENOMIC DNA]</scope>
    <source>
        <strain evidence="3">xg18</strain>
    </source>
</reference>
<dbReference type="InterPro" id="IPR035093">
    <property type="entry name" value="RelE/ParE_toxin_dom_sf"/>
</dbReference>
<evidence type="ECO:0000313" key="3">
    <source>
        <dbReference type="Proteomes" id="UP000250744"/>
    </source>
</evidence>
<dbReference type="Gene3D" id="3.30.2310.20">
    <property type="entry name" value="RelE-like"/>
    <property type="match status" value="1"/>
</dbReference>
<sequence length="38" mass="4362">RKFPQGSHVIFYQQIGSQQIKIIRILHKSMDVNPILGA</sequence>
<feature type="non-terminal residue" evidence="2">
    <location>
        <position position="1"/>
    </location>
</feature>